<dbReference type="GO" id="GO:0005886">
    <property type="term" value="C:plasma membrane"/>
    <property type="evidence" value="ECO:0007669"/>
    <property type="project" value="TreeGrafter"/>
</dbReference>
<feature type="transmembrane region" description="Helical" evidence="2">
    <location>
        <begin position="103"/>
        <end position="122"/>
    </location>
</feature>
<dbReference type="EMBL" id="CAADFM010000268">
    <property type="protein sequence ID" value="VFK20594.1"/>
    <property type="molecule type" value="Genomic_DNA"/>
</dbReference>
<feature type="transmembrane region" description="Helical" evidence="2">
    <location>
        <begin position="254"/>
        <end position="279"/>
    </location>
</feature>
<evidence type="ECO:0000256" key="2">
    <source>
        <dbReference type="SAM" id="Phobius"/>
    </source>
</evidence>
<dbReference type="GO" id="GO:0042910">
    <property type="term" value="F:xenobiotic transmembrane transporter activity"/>
    <property type="evidence" value="ECO:0007669"/>
    <property type="project" value="InterPro"/>
</dbReference>
<proteinExistence type="predicted"/>
<feature type="transmembrane region" description="Helical" evidence="2">
    <location>
        <begin position="196"/>
        <end position="213"/>
    </location>
</feature>
<dbReference type="AlphaFoldDB" id="A0A450XZ33"/>
<dbReference type="InterPro" id="IPR050222">
    <property type="entry name" value="MATE_MdtK"/>
</dbReference>
<feature type="transmembrane region" description="Helical" evidence="2">
    <location>
        <begin position="128"/>
        <end position="150"/>
    </location>
</feature>
<feature type="transmembrane region" description="Helical" evidence="2">
    <location>
        <begin position="362"/>
        <end position="380"/>
    </location>
</feature>
<dbReference type="Pfam" id="PF01554">
    <property type="entry name" value="MatE"/>
    <property type="match status" value="2"/>
</dbReference>
<dbReference type="PANTHER" id="PTHR43298:SF2">
    <property type="entry name" value="FMN_FAD EXPORTER YEEO-RELATED"/>
    <property type="match status" value="1"/>
</dbReference>
<dbReference type="PANTHER" id="PTHR43298">
    <property type="entry name" value="MULTIDRUG RESISTANCE PROTEIN NORM-RELATED"/>
    <property type="match status" value="1"/>
</dbReference>
<keyword evidence="2" id="KW-0812">Transmembrane</keyword>
<keyword evidence="2" id="KW-0472">Membrane</keyword>
<feature type="transmembrane region" description="Helical" evidence="2">
    <location>
        <begin position="33"/>
        <end position="51"/>
    </location>
</feature>
<gene>
    <name evidence="3" type="ORF">BECKLPF1236A_GA0070988_102684</name>
    <name evidence="4" type="ORF">BECKLPF1236C_GA0070990_102805</name>
</gene>
<dbReference type="GO" id="GO:0015297">
    <property type="term" value="F:antiporter activity"/>
    <property type="evidence" value="ECO:0007669"/>
    <property type="project" value="InterPro"/>
</dbReference>
<protein>
    <submittedName>
        <fullName evidence="4">Multidrug resistance protein, MATE family</fullName>
    </submittedName>
</protein>
<evidence type="ECO:0000313" key="4">
    <source>
        <dbReference type="EMBL" id="VFK34552.1"/>
    </source>
</evidence>
<keyword evidence="2" id="KW-1133">Transmembrane helix</keyword>
<sequence length="397" mass="43156">MMGWGMLFPVMVLVSQARGAGRLRVAPKLIRQGLWLCGFLFVPGGAILWHLEEILLSTGQLPELARVAGDYMDYRLWTLFMGFTTTVFMFAFTAIGRSATSAVILWCAVGLNAILDYALIFGKFGLPAMGVAGAGLASVIVFGIVHMTFFTHLAFHRFFSHVTLFQRAWRPRKTTIGQFFRLGWPKALETMIKNSLFFVITLLAGWFGVRAVAAHTIAFQISLVAGIVVPAAIAGAVTTRMGMVMGGKNRDGMWSILTSGILLLLLFILPAVVALKLFSPQVIMLFVGAGPEGRDLVSFASPLIVLVAVFVLFDSVRMVIGYALNGLSDMKMPTVIIGLAYWGIGLPVGAVLGFTMDLGVLGLWWGLTFGMAITAITNLIRFRWLVGHLATTVVRDA</sequence>
<dbReference type="InterPro" id="IPR002528">
    <property type="entry name" value="MATE_fam"/>
</dbReference>
<feature type="transmembrane region" description="Helical" evidence="2">
    <location>
        <begin position="299"/>
        <end position="324"/>
    </location>
</feature>
<evidence type="ECO:0000313" key="3">
    <source>
        <dbReference type="EMBL" id="VFK20594.1"/>
    </source>
</evidence>
<organism evidence="4">
    <name type="scientific">Candidatus Kentrum sp. LPFa</name>
    <dbReference type="NCBI Taxonomy" id="2126335"/>
    <lineage>
        <taxon>Bacteria</taxon>
        <taxon>Pseudomonadati</taxon>
        <taxon>Pseudomonadota</taxon>
        <taxon>Gammaproteobacteria</taxon>
        <taxon>Candidatus Kentrum</taxon>
    </lineage>
</organism>
<feature type="transmembrane region" description="Helical" evidence="2">
    <location>
        <begin position="76"/>
        <end position="96"/>
    </location>
</feature>
<keyword evidence="1" id="KW-0813">Transport</keyword>
<reference evidence="4" key="1">
    <citation type="submission" date="2019-02" db="EMBL/GenBank/DDBJ databases">
        <authorList>
            <person name="Gruber-Vodicka R. H."/>
            <person name="Seah K. B. B."/>
        </authorList>
    </citation>
    <scope>NUCLEOTIDE SEQUENCE</scope>
    <source>
        <strain evidence="3">BECK_S312</strain>
        <strain evidence="4">BECK_S426</strain>
    </source>
</reference>
<evidence type="ECO:0000256" key="1">
    <source>
        <dbReference type="ARBA" id="ARBA00022448"/>
    </source>
</evidence>
<accession>A0A450XZ33</accession>
<dbReference type="EMBL" id="CAADFP010000280">
    <property type="protein sequence ID" value="VFK34552.1"/>
    <property type="molecule type" value="Genomic_DNA"/>
</dbReference>
<name>A0A450XZ33_9GAMM</name>
<feature type="transmembrane region" description="Helical" evidence="2">
    <location>
        <begin position="336"/>
        <end position="356"/>
    </location>
</feature>
<feature type="transmembrane region" description="Helical" evidence="2">
    <location>
        <begin position="219"/>
        <end position="242"/>
    </location>
</feature>
<dbReference type="NCBIfam" id="TIGR00797">
    <property type="entry name" value="matE"/>
    <property type="match status" value="1"/>
</dbReference>